<evidence type="ECO:0000313" key="3">
    <source>
        <dbReference type="Proteomes" id="UP000233100"/>
    </source>
</evidence>
<dbReference type="Ensembl" id="ENSMFAT00000040561.2">
    <property type="protein sequence ID" value="ENSMFAP00000010440.2"/>
    <property type="gene ID" value="ENSMFAG00000007354.2"/>
</dbReference>
<feature type="region of interest" description="Disordered" evidence="1">
    <location>
        <begin position="167"/>
        <end position="231"/>
    </location>
</feature>
<reference evidence="2 3" key="1">
    <citation type="submission" date="2013-03" db="EMBL/GenBank/DDBJ databases">
        <authorList>
            <person name="Warren W."/>
            <person name="Wilson R.K."/>
        </authorList>
    </citation>
    <scope>NUCLEOTIDE SEQUENCE</scope>
</reference>
<dbReference type="Proteomes" id="UP000233100">
    <property type="component" value="Chromosome 1"/>
</dbReference>
<name>A0A2K5UDI8_MACFA</name>
<feature type="compositionally biased region" description="Polar residues" evidence="1">
    <location>
        <begin position="101"/>
        <end position="114"/>
    </location>
</feature>
<dbReference type="AlphaFoldDB" id="A0A2K5UDI8"/>
<protein>
    <submittedName>
        <fullName evidence="2">Uncharacterized protein</fullName>
    </submittedName>
</protein>
<keyword evidence="3" id="KW-1185">Reference proteome</keyword>
<accession>A0A2K5UDI8</accession>
<feature type="compositionally biased region" description="Polar residues" evidence="1">
    <location>
        <begin position="184"/>
        <end position="200"/>
    </location>
</feature>
<reference evidence="2" key="3">
    <citation type="submission" date="2025-09" db="UniProtKB">
        <authorList>
            <consortium name="Ensembl"/>
        </authorList>
    </citation>
    <scope>IDENTIFICATION</scope>
</reference>
<sequence length="246" mass="26389">MSLPADSLVSRSLETDLTKPLSVLRMAQGTELEKKKKKKGLRREMEAQKALVSSSRLHGTWTPEFRFPQIVHFQRPFRLFYHLPSVCLRGSPLHPPFGPSTDANGTKEASTDTGQKGRAVAPGSLHGSSGRKYLEASAHGPGAYQQGCSLTLSEAITLLLQDRRGEKNENSAQGAMEGKWDSFRTGSIDTSGQGEMTTSSEKWRAPSDSKASGVGFPTGLPTGSGQAGGGSRVFLCRRLGSLGPTK</sequence>
<reference evidence="2" key="2">
    <citation type="submission" date="2025-08" db="UniProtKB">
        <authorList>
            <consortium name="Ensembl"/>
        </authorList>
    </citation>
    <scope>IDENTIFICATION</scope>
</reference>
<dbReference type="GeneTree" id="ENSGT00910000147464"/>
<proteinExistence type="predicted"/>
<evidence type="ECO:0000256" key="1">
    <source>
        <dbReference type="SAM" id="MobiDB-lite"/>
    </source>
</evidence>
<feature type="region of interest" description="Disordered" evidence="1">
    <location>
        <begin position="97"/>
        <end position="134"/>
    </location>
</feature>
<dbReference type="Bgee" id="ENSMFAG00000007354">
    <property type="expression patterns" value="Expressed in cerebellum and 8 other cell types or tissues"/>
</dbReference>
<organism evidence="2 3">
    <name type="scientific">Macaca fascicularis</name>
    <name type="common">Crab-eating macaque</name>
    <name type="synonym">Cynomolgus monkey</name>
    <dbReference type="NCBI Taxonomy" id="9541"/>
    <lineage>
        <taxon>Eukaryota</taxon>
        <taxon>Metazoa</taxon>
        <taxon>Chordata</taxon>
        <taxon>Craniata</taxon>
        <taxon>Vertebrata</taxon>
        <taxon>Euteleostomi</taxon>
        <taxon>Mammalia</taxon>
        <taxon>Eutheria</taxon>
        <taxon>Euarchontoglires</taxon>
        <taxon>Primates</taxon>
        <taxon>Haplorrhini</taxon>
        <taxon>Catarrhini</taxon>
        <taxon>Cercopithecidae</taxon>
        <taxon>Cercopithecinae</taxon>
        <taxon>Macaca</taxon>
    </lineage>
</organism>
<evidence type="ECO:0000313" key="2">
    <source>
        <dbReference type="Ensembl" id="ENSMFAP00000010440.2"/>
    </source>
</evidence>